<accession>A0ABY6HVG1</accession>
<evidence type="ECO:0000313" key="2">
    <source>
        <dbReference type="EMBL" id="UYP47507.1"/>
    </source>
</evidence>
<keyword evidence="1" id="KW-0812">Transmembrane</keyword>
<dbReference type="Proteomes" id="UP001208689">
    <property type="component" value="Chromosome"/>
</dbReference>
<evidence type="ECO:0008006" key="4">
    <source>
        <dbReference type="Google" id="ProtNLM"/>
    </source>
</evidence>
<evidence type="ECO:0000256" key="1">
    <source>
        <dbReference type="SAM" id="Phobius"/>
    </source>
</evidence>
<name>A0ABY6HVG1_9ARCH</name>
<organism evidence="2 3">
    <name type="scientific">Candidatus Lokiarchaeum ossiferum</name>
    <dbReference type="NCBI Taxonomy" id="2951803"/>
    <lineage>
        <taxon>Archaea</taxon>
        <taxon>Promethearchaeati</taxon>
        <taxon>Promethearchaeota</taxon>
        <taxon>Promethearchaeia</taxon>
        <taxon>Promethearchaeales</taxon>
        <taxon>Promethearchaeaceae</taxon>
        <taxon>Candidatus Lokiarchaeum</taxon>
    </lineage>
</organism>
<proteinExistence type="predicted"/>
<feature type="transmembrane region" description="Helical" evidence="1">
    <location>
        <begin position="62"/>
        <end position="80"/>
    </location>
</feature>
<gene>
    <name evidence="2" type="ORF">NEF87_003792</name>
</gene>
<reference evidence="2" key="1">
    <citation type="submission" date="2022-09" db="EMBL/GenBank/DDBJ databases">
        <title>Actin cytoskeleton and complex cell architecture in an #Asgard archaeon.</title>
        <authorList>
            <person name="Ponce Toledo R.I."/>
            <person name="Schleper C."/>
            <person name="Rodrigues Oliveira T."/>
            <person name="Wollweber F."/>
            <person name="Xu J."/>
            <person name="Rittmann S."/>
            <person name="Klingl A."/>
            <person name="Pilhofer M."/>
        </authorList>
    </citation>
    <scope>NUCLEOTIDE SEQUENCE</scope>
    <source>
        <strain evidence="2">B-35</strain>
    </source>
</reference>
<dbReference type="EMBL" id="CP104013">
    <property type="protein sequence ID" value="UYP47507.1"/>
    <property type="molecule type" value="Genomic_DNA"/>
</dbReference>
<protein>
    <recommendedName>
        <fullName evidence="4">DUF1145 domain-containing protein</fullName>
    </recommendedName>
</protein>
<sequence>MKFTNKTLWRVQEGLVVGLWIFFLILAIINMIFWPLLVLLGLHGLELLLLGKILTKSTHYTPSRIIIYCLIFGYTWWIPVKKGMFQPKKLS</sequence>
<keyword evidence="1" id="KW-0472">Membrane</keyword>
<evidence type="ECO:0000313" key="3">
    <source>
        <dbReference type="Proteomes" id="UP001208689"/>
    </source>
</evidence>
<feature type="transmembrane region" description="Helical" evidence="1">
    <location>
        <begin position="20"/>
        <end position="42"/>
    </location>
</feature>
<keyword evidence="3" id="KW-1185">Reference proteome</keyword>
<keyword evidence="1" id="KW-1133">Transmembrane helix</keyword>